<sequence>MKMEAVQEQLQQWGELIVTTAAGDSYEIHLGDSTFDLKGRILKLSTPNAEYLIDGDAIENVKKHYGHKVDSGDTHH</sequence>
<accession>A0ABW4JM74</accession>
<dbReference type="Proteomes" id="UP001597079">
    <property type="component" value="Unassembled WGS sequence"/>
</dbReference>
<comment type="caution">
    <text evidence="1">The sequence shown here is derived from an EMBL/GenBank/DDBJ whole genome shotgun (WGS) entry which is preliminary data.</text>
</comment>
<proteinExistence type="predicted"/>
<reference evidence="2" key="1">
    <citation type="journal article" date="2019" name="Int. J. Syst. Evol. Microbiol.">
        <title>The Global Catalogue of Microorganisms (GCM) 10K type strain sequencing project: providing services to taxonomists for standard genome sequencing and annotation.</title>
        <authorList>
            <consortium name="The Broad Institute Genomics Platform"/>
            <consortium name="The Broad Institute Genome Sequencing Center for Infectious Disease"/>
            <person name="Wu L."/>
            <person name="Ma J."/>
        </authorList>
    </citation>
    <scope>NUCLEOTIDE SEQUENCE [LARGE SCALE GENOMIC DNA]</scope>
    <source>
        <strain evidence="2">CGMCC 1.12286</strain>
    </source>
</reference>
<organism evidence="1 2">
    <name type="scientific">Alicyclobacillus fodiniaquatilis</name>
    <dbReference type="NCBI Taxonomy" id="1661150"/>
    <lineage>
        <taxon>Bacteria</taxon>
        <taxon>Bacillati</taxon>
        <taxon>Bacillota</taxon>
        <taxon>Bacilli</taxon>
        <taxon>Bacillales</taxon>
        <taxon>Alicyclobacillaceae</taxon>
        <taxon>Alicyclobacillus</taxon>
    </lineage>
</organism>
<evidence type="ECO:0000313" key="1">
    <source>
        <dbReference type="EMBL" id="MFD1675937.1"/>
    </source>
</evidence>
<evidence type="ECO:0000313" key="2">
    <source>
        <dbReference type="Proteomes" id="UP001597079"/>
    </source>
</evidence>
<name>A0ABW4JM74_9BACL</name>
<keyword evidence="2" id="KW-1185">Reference proteome</keyword>
<protein>
    <submittedName>
        <fullName evidence="1">Uncharacterized protein</fullName>
    </submittedName>
</protein>
<dbReference type="EMBL" id="JBHUCX010000035">
    <property type="protein sequence ID" value="MFD1675937.1"/>
    <property type="molecule type" value="Genomic_DNA"/>
</dbReference>
<gene>
    <name evidence="1" type="ORF">ACFSB2_14630</name>
</gene>
<dbReference type="RefSeq" id="WP_377943817.1">
    <property type="nucleotide sequence ID" value="NZ_JBHUCX010000035.1"/>
</dbReference>